<reference evidence="1 2" key="1">
    <citation type="submission" date="2017-01" db="EMBL/GenBank/DDBJ databases">
        <title>Complete Genome Sequence of Paenalcaligenes hominis, Isolated from a paraplegic Patient with neurogenic bladder.</title>
        <authorList>
            <person name="Mukhopadhyay R."/>
            <person name="Joaquin J."/>
            <person name="Hogue R."/>
            <person name="Kilaru A."/>
            <person name="Jospin G."/>
            <person name="Mars K."/>
            <person name="Eisen J.A."/>
            <person name="Chaturvedi V."/>
        </authorList>
    </citation>
    <scope>NUCLEOTIDE SEQUENCE [LARGE SCALE GENOMIC DNA]</scope>
    <source>
        <strain evidence="1 2">15S00501</strain>
    </source>
</reference>
<name>A0A1U9JY67_9BURK</name>
<dbReference type="KEGG" id="phn:PAEH1_02730"/>
<sequence>MRRTQKNVELVRSAVSASSVPMSIQSIARAALLSEGQTRRAVKSAKNQGLLHVAAKVKAARTPPASLYSSQPVSEVRKLSVTPEAGKTSAEIITRAKELGGHFGVLVAQMEG</sequence>
<dbReference type="AlphaFoldDB" id="A0A1U9JY67"/>
<evidence type="ECO:0000313" key="1">
    <source>
        <dbReference type="EMBL" id="AQS50740.1"/>
    </source>
</evidence>
<dbReference type="Proteomes" id="UP000189369">
    <property type="component" value="Chromosome"/>
</dbReference>
<gene>
    <name evidence="1" type="ORF">PAEH1_02730</name>
</gene>
<protein>
    <submittedName>
        <fullName evidence="1">Uncharacterized protein</fullName>
    </submittedName>
</protein>
<dbReference type="STRING" id="643674.PAEH1_02730"/>
<accession>A0A1U9JY67</accession>
<dbReference type="EMBL" id="CP019697">
    <property type="protein sequence ID" value="AQS50740.1"/>
    <property type="molecule type" value="Genomic_DNA"/>
</dbReference>
<evidence type="ECO:0000313" key="2">
    <source>
        <dbReference type="Proteomes" id="UP000189369"/>
    </source>
</evidence>
<organism evidence="1 2">
    <name type="scientific">Paenalcaligenes hominis</name>
    <dbReference type="NCBI Taxonomy" id="643674"/>
    <lineage>
        <taxon>Bacteria</taxon>
        <taxon>Pseudomonadati</taxon>
        <taxon>Pseudomonadota</taxon>
        <taxon>Betaproteobacteria</taxon>
        <taxon>Burkholderiales</taxon>
        <taxon>Alcaligenaceae</taxon>
        <taxon>Paenalcaligenes</taxon>
    </lineage>
</organism>
<proteinExistence type="predicted"/>